<proteinExistence type="predicted"/>
<reference evidence="1" key="1">
    <citation type="submission" date="2014-09" db="EMBL/GenBank/DDBJ databases">
        <authorList>
            <person name="Magalhaes I.L.F."/>
            <person name="Oliveira U."/>
            <person name="Santos F.R."/>
            <person name="Vidigal T.H.D.A."/>
            <person name="Brescovit A.D."/>
            <person name="Santos A.J."/>
        </authorList>
    </citation>
    <scope>NUCLEOTIDE SEQUENCE</scope>
    <source>
        <tissue evidence="1">Shoot tissue taken approximately 20 cm above the soil surface</tissue>
    </source>
</reference>
<dbReference type="EMBL" id="GBRH01220840">
    <property type="protein sequence ID" value="JAD77055.1"/>
    <property type="molecule type" value="Transcribed_RNA"/>
</dbReference>
<reference evidence="1" key="2">
    <citation type="journal article" date="2015" name="Data Brief">
        <title>Shoot transcriptome of the giant reed, Arundo donax.</title>
        <authorList>
            <person name="Barrero R.A."/>
            <person name="Guerrero F.D."/>
            <person name="Moolhuijzen P."/>
            <person name="Goolsby J.A."/>
            <person name="Tidwell J."/>
            <person name="Bellgard S.E."/>
            <person name="Bellgard M.I."/>
        </authorList>
    </citation>
    <scope>NUCLEOTIDE SEQUENCE</scope>
    <source>
        <tissue evidence="1">Shoot tissue taken approximately 20 cm above the soil surface</tissue>
    </source>
</reference>
<evidence type="ECO:0000313" key="1">
    <source>
        <dbReference type="EMBL" id="JAD77055.1"/>
    </source>
</evidence>
<organism evidence="1">
    <name type="scientific">Arundo donax</name>
    <name type="common">Giant reed</name>
    <name type="synonym">Donax arundinaceus</name>
    <dbReference type="NCBI Taxonomy" id="35708"/>
    <lineage>
        <taxon>Eukaryota</taxon>
        <taxon>Viridiplantae</taxon>
        <taxon>Streptophyta</taxon>
        <taxon>Embryophyta</taxon>
        <taxon>Tracheophyta</taxon>
        <taxon>Spermatophyta</taxon>
        <taxon>Magnoliopsida</taxon>
        <taxon>Liliopsida</taxon>
        <taxon>Poales</taxon>
        <taxon>Poaceae</taxon>
        <taxon>PACMAD clade</taxon>
        <taxon>Arundinoideae</taxon>
        <taxon>Arundineae</taxon>
        <taxon>Arundo</taxon>
    </lineage>
</organism>
<name>A0A0A9CUJ0_ARUDO</name>
<accession>A0A0A9CUJ0</accession>
<protein>
    <submittedName>
        <fullName evidence="1">Uncharacterized protein</fullName>
    </submittedName>
</protein>
<sequence length="53" mass="5990">MKVRAPAQASHIALFIFHCGLCCRPHLHEQFLQVSVLNLCLFLSLATISRVKK</sequence>
<dbReference type="AlphaFoldDB" id="A0A0A9CUJ0"/>